<dbReference type="GO" id="GO:0030139">
    <property type="term" value="C:endocytic vesicle"/>
    <property type="evidence" value="ECO:0007669"/>
    <property type="project" value="TreeGrafter"/>
</dbReference>
<dbReference type="PANTHER" id="PTHR23101">
    <property type="entry name" value="RAB GDP/GTP EXCHANGE FACTOR"/>
    <property type="match status" value="1"/>
</dbReference>
<feature type="compositionally biased region" description="Polar residues" evidence="1">
    <location>
        <begin position="443"/>
        <end position="474"/>
    </location>
</feature>
<dbReference type="GO" id="GO:0005085">
    <property type="term" value="F:guanyl-nucleotide exchange factor activity"/>
    <property type="evidence" value="ECO:0007669"/>
    <property type="project" value="InterPro"/>
</dbReference>
<dbReference type="InterPro" id="IPR037191">
    <property type="entry name" value="VPS9_dom_sf"/>
</dbReference>
<sequence length="844" mass="93143">MANSHKPAITLHTQGINGTSTLNTRGLKMTKSTDTLTSHPLLNEDDDLEVNAAWFNQRSRRSPSSGSTSSQALLQPKINGTPVPNGSVGASMLNMLKEMTIGFSDVVQLLISKKATVLLATAAVTTPFLTMEREFLEDNIIITQQSDDKILAITLSGIRVVLLGDSLISIGLLPTEQELGNILDDTTKKQKTLFDAFSSSTDPSSFPAIKIISHNADIMLHGMNIRALLIETPLIKREVSERVNFILEKTEKIKEISDLPGSLPEDIQRFVKEYQQTPMKSEETSTEKIQDLFDSVRSKLEAGGELTEEQDAIVESKLNSLEKFVCSALYENLFIPPWSDDDLSDEALCSKIAALNLLELGLVHLGVVVQSHQQSLFDDAIQTAGAKLQCLQSMKSPIEKLNVIVDCHRIIVDTLSQSLKTQSKSDTKQPKDNPEQPKDNPEQPKNNSEQPKNNSEQPIDNSEQSSDNSEQPNDSPEHSNDSPERSNDIPEHSNDIPEHSNDIPEHPKTPISPVTPTSPIDERRVSNADAILPMLIFIVVKANPRELISNLRFIQRYRVRSLLHGELSYCLTNALAVVSFLENVELQVLGLSPEKVVSDVTDIHRTSPIPPLPTPPSQQPSLPFPLADPRRVGYEIVGAATDSGLKVITGITGVVDTSYKMFGRILGYNDAGRRETKNDDGSINEKQAVEVEVSSPIEENGKRKRFSLLERELPDGKELAEIGKVKEDDRTKKNQDESNEVENGKSERINEDTDAKKQAEGGLSLTNRLRQISVLPRFSSERSQSVTETKHAAPIQAKKIAPPITKFLECKSEDFRVGDVAELLAEYKRLASAVQELGLFSTSS</sequence>
<dbReference type="PANTHER" id="PTHR23101:SF25">
    <property type="entry name" value="GTPASE-ACTIVATING PROTEIN AND VPS9 DOMAIN-CONTAINING PROTEIN 1"/>
    <property type="match status" value="1"/>
</dbReference>
<feature type="region of interest" description="Disordered" evidence="1">
    <location>
        <begin position="1"/>
        <end position="31"/>
    </location>
</feature>
<keyword evidence="4" id="KW-1185">Reference proteome</keyword>
<dbReference type="Proteomes" id="UP000789739">
    <property type="component" value="Unassembled WGS sequence"/>
</dbReference>
<dbReference type="PROSITE" id="PS51205">
    <property type="entry name" value="VPS9"/>
    <property type="match status" value="1"/>
</dbReference>
<evidence type="ECO:0000259" key="2">
    <source>
        <dbReference type="PROSITE" id="PS51205"/>
    </source>
</evidence>
<accession>A0A9N8ZJA2</accession>
<evidence type="ECO:0000256" key="1">
    <source>
        <dbReference type="SAM" id="MobiDB-lite"/>
    </source>
</evidence>
<dbReference type="SUPFAM" id="SSF109993">
    <property type="entry name" value="VPS9 domain"/>
    <property type="match status" value="1"/>
</dbReference>
<evidence type="ECO:0000313" key="3">
    <source>
        <dbReference type="EMBL" id="CAG8497598.1"/>
    </source>
</evidence>
<feature type="compositionally biased region" description="Basic and acidic residues" evidence="1">
    <location>
        <begin position="423"/>
        <end position="442"/>
    </location>
</feature>
<dbReference type="AlphaFoldDB" id="A0A9N8ZJA2"/>
<evidence type="ECO:0000313" key="4">
    <source>
        <dbReference type="Proteomes" id="UP000789739"/>
    </source>
</evidence>
<name>A0A9N8ZJA2_9GLOM</name>
<dbReference type="GO" id="GO:0016192">
    <property type="term" value="P:vesicle-mediated transport"/>
    <property type="evidence" value="ECO:0007669"/>
    <property type="project" value="InterPro"/>
</dbReference>
<dbReference type="GO" id="GO:0031267">
    <property type="term" value="F:small GTPase binding"/>
    <property type="evidence" value="ECO:0007669"/>
    <property type="project" value="TreeGrafter"/>
</dbReference>
<feature type="compositionally biased region" description="Low complexity" evidence="1">
    <location>
        <begin position="509"/>
        <end position="519"/>
    </location>
</feature>
<comment type="caution">
    <text evidence="3">The sequence shown here is derived from an EMBL/GenBank/DDBJ whole genome shotgun (WGS) entry which is preliminary data.</text>
</comment>
<feature type="domain" description="VPS9" evidence="2">
    <location>
        <begin position="342"/>
        <end position="590"/>
    </location>
</feature>
<feature type="compositionally biased region" description="Basic and acidic residues" evidence="1">
    <location>
        <begin position="475"/>
        <end position="508"/>
    </location>
</feature>
<dbReference type="Gene3D" id="1.10.246.120">
    <property type="match status" value="1"/>
</dbReference>
<reference evidence="3" key="1">
    <citation type="submission" date="2021-06" db="EMBL/GenBank/DDBJ databases">
        <authorList>
            <person name="Kallberg Y."/>
            <person name="Tangrot J."/>
            <person name="Rosling A."/>
        </authorList>
    </citation>
    <scope>NUCLEOTIDE SEQUENCE</scope>
    <source>
        <strain evidence="3">BR232B</strain>
    </source>
</reference>
<feature type="region of interest" description="Disordered" evidence="1">
    <location>
        <begin position="58"/>
        <end position="85"/>
    </location>
</feature>
<dbReference type="InterPro" id="IPR045046">
    <property type="entry name" value="Vps9-like"/>
</dbReference>
<dbReference type="SMART" id="SM00167">
    <property type="entry name" value="VPS9"/>
    <property type="match status" value="1"/>
</dbReference>
<gene>
    <name evidence="3" type="ORF">PBRASI_LOCUS2436</name>
</gene>
<dbReference type="Pfam" id="PF02204">
    <property type="entry name" value="VPS9"/>
    <property type="match status" value="1"/>
</dbReference>
<feature type="region of interest" description="Disordered" evidence="1">
    <location>
        <begin position="418"/>
        <end position="521"/>
    </location>
</feature>
<proteinExistence type="predicted"/>
<dbReference type="InterPro" id="IPR003123">
    <property type="entry name" value="VPS9"/>
</dbReference>
<dbReference type="Gene3D" id="1.20.1050.80">
    <property type="entry name" value="VPS9 domain"/>
    <property type="match status" value="2"/>
</dbReference>
<feature type="region of interest" description="Disordered" evidence="1">
    <location>
        <begin position="719"/>
        <end position="763"/>
    </location>
</feature>
<dbReference type="OrthoDB" id="10264848at2759"/>
<dbReference type="EMBL" id="CAJVPI010000189">
    <property type="protein sequence ID" value="CAG8497598.1"/>
    <property type="molecule type" value="Genomic_DNA"/>
</dbReference>
<dbReference type="GO" id="GO:0005829">
    <property type="term" value="C:cytosol"/>
    <property type="evidence" value="ECO:0007669"/>
    <property type="project" value="TreeGrafter"/>
</dbReference>
<protein>
    <submittedName>
        <fullName evidence="3">8078_t:CDS:1</fullName>
    </submittedName>
</protein>
<feature type="compositionally biased region" description="Basic and acidic residues" evidence="1">
    <location>
        <begin position="719"/>
        <end position="759"/>
    </location>
</feature>
<organism evidence="3 4">
    <name type="scientific">Paraglomus brasilianum</name>
    <dbReference type="NCBI Taxonomy" id="144538"/>
    <lineage>
        <taxon>Eukaryota</taxon>
        <taxon>Fungi</taxon>
        <taxon>Fungi incertae sedis</taxon>
        <taxon>Mucoromycota</taxon>
        <taxon>Glomeromycotina</taxon>
        <taxon>Glomeromycetes</taxon>
        <taxon>Paraglomerales</taxon>
        <taxon>Paraglomeraceae</taxon>
        <taxon>Paraglomus</taxon>
    </lineage>
</organism>
<feature type="compositionally biased region" description="Polar residues" evidence="1">
    <location>
        <begin position="11"/>
        <end position="31"/>
    </location>
</feature>